<dbReference type="Gene3D" id="3.40.390.10">
    <property type="entry name" value="Collagenase (Catalytic Domain)"/>
    <property type="match status" value="1"/>
</dbReference>
<dbReference type="InterPro" id="IPR034035">
    <property type="entry name" value="Astacin-like_dom"/>
</dbReference>
<evidence type="ECO:0000256" key="2">
    <source>
        <dbReference type="ARBA" id="ARBA00023157"/>
    </source>
</evidence>
<sequence length="761" mass="86328">MDRLRKKFQPEPPEERESPGAIESDIMLTHKQKVILKEIRIPGNRVKRKAIAYLTSRWPDGIVPYVISASSSPDTGVIMEAMRYWESLTCVHFVPYNISGGDARGHHARVRFIKGDGCYSYVGIIDFHNSQEISIGDGCAERGTVAHEIGHALGFWHEQSRPDRDDHVTIHFQNIEDGMESNFEKYGVDVVNTYSVKYDISSLMHYGSHYFSKNGHPTITPVNPLDMPKMGQRNYLSFYDVKLANMLYECNAQCADWLPECSGDGYIGPECTCVCHDGLVGRCEAPSECFTQSDGGDYRGAQNATSRGKSCQSWSDQRPYSHQFTPENFPNTGLGAHNYCRNPDRDIRPWCITTDSVISWDYCDVGLPSDKCDFRECYVKPDGLDYRGTVDTTVGGILCQKWSEQTPHTHEFSQVNYPNGGLGRHNYCRNPDYDGAPWCFTTNPDIRWQHCDVGRPTENCGLTECYEHENANDYRGVVSVTQTGYDCQDWTDVTSVSLNYDPENYPNAGLGDHNFCRNPDDKQQPWCFSTNPSIQWEYCDVDSYSDSCGYTECYVNEDASDYRGTVNATGDYQCMNWTEELPDNLGYNTQNFPLYDLDNHNYCRNPDGDSHAWCFTTDPKVEWVYCDVGISNFICDIPLQVVFLDIPQSSGMIRSCKPVFSVVVLSVILNVHCATQQKLQHQPPEEIYSLNTFEADILLTQEQNETLHEILGNRVRIGVVKRKAVADLSSLWTQAIVPYEISQSLFMAGMGLPSSLFEKWF</sequence>
<feature type="disulfide bond" evidence="3">
    <location>
        <begin position="428"/>
        <end position="451"/>
    </location>
</feature>
<feature type="binding site" evidence="4">
    <location>
        <position position="157"/>
    </location>
    <ligand>
        <name>Zn(2+)</name>
        <dbReference type="ChEBI" id="CHEBI:29105"/>
        <note>catalytic</note>
    </ligand>
</feature>
<keyword evidence="4 5" id="KW-0479">Metal-binding</keyword>
<feature type="disulfide bond" evidence="3">
    <location>
        <begin position="340"/>
        <end position="363"/>
    </location>
</feature>
<gene>
    <name evidence="10" type="primary">LOC100370322</name>
</gene>
<dbReference type="SUPFAM" id="SSF57440">
    <property type="entry name" value="Kringle-like"/>
    <property type="match status" value="4"/>
</dbReference>
<reference evidence="10" key="1">
    <citation type="submission" date="2025-08" db="UniProtKB">
        <authorList>
            <consortium name="RefSeq"/>
        </authorList>
    </citation>
    <scope>IDENTIFICATION</scope>
    <source>
        <tissue evidence="10">Testes</tissue>
    </source>
</reference>
<dbReference type="Pfam" id="PF00051">
    <property type="entry name" value="Kringle"/>
    <property type="match status" value="4"/>
</dbReference>
<dbReference type="Proteomes" id="UP000694865">
    <property type="component" value="Unplaced"/>
</dbReference>
<feature type="active site" evidence="4">
    <location>
        <position position="148"/>
    </location>
</feature>
<feature type="domain" description="Kringle" evidence="7">
    <location>
        <begin position="464"/>
        <end position="548"/>
    </location>
</feature>
<dbReference type="PROSITE" id="PS00021">
    <property type="entry name" value="KRINGLE_1"/>
    <property type="match status" value="4"/>
</dbReference>
<dbReference type="PROSITE" id="PS51864">
    <property type="entry name" value="ASTACIN"/>
    <property type="match status" value="1"/>
</dbReference>
<dbReference type="PANTHER" id="PTHR24261">
    <property type="entry name" value="PLASMINOGEN-RELATED"/>
    <property type="match status" value="1"/>
</dbReference>
<feature type="binding site" evidence="4">
    <location>
        <position position="147"/>
    </location>
    <ligand>
        <name>Zn(2+)</name>
        <dbReference type="ChEBI" id="CHEBI:29105"/>
        <note>catalytic</note>
    </ligand>
</feature>
<feature type="domain" description="Peptidase M12A" evidence="8">
    <location>
        <begin position="49"/>
        <end position="251"/>
    </location>
</feature>
<accession>A0ABM0MRM0</accession>
<feature type="region of interest" description="Disordered" evidence="6">
    <location>
        <begin position="1"/>
        <end position="20"/>
    </location>
</feature>
<dbReference type="SMART" id="SM00130">
    <property type="entry name" value="KR"/>
    <property type="match status" value="4"/>
</dbReference>
<feature type="disulfide bond" evidence="3">
    <location>
        <begin position="516"/>
        <end position="539"/>
    </location>
</feature>
<comment type="cofactor">
    <cofactor evidence="4 5">
        <name>Zn(2+)</name>
        <dbReference type="ChEBI" id="CHEBI:29105"/>
    </cofactor>
    <text evidence="4 5">Binds 1 zinc ion per subunit.</text>
</comment>
<proteinExistence type="predicted"/>
<dbReference type="RefSeq" id="XP_006822661.1">
    <property type="nucleotide sequence ID" value="XM_006822598.1"/>
</dbReference>
<name>A0ABM0MRM0_SACKO</name>
<organism evidence="9 10">
    <name type="scientific">Saccoglossus kowalevskii</name>
    <name type="common">Acorn worm</name>
    <dbReference type="NCBI Taxonomy" id="10224"/>
    <lineage>
        <taxon>Eukaryota</taxon>
        <taxon>Metazoa</taxon>
        <taxon>Hemichordata</taxon>
        <taxon>Enteropneusta</taxon>
        <taxon>Harrimaniidae</taxon>
        <taxon>Saccoglossus</taxon>
    </lineage>
</organism>
<dbReference type="PANTHER" id="PTHR24261:SF7">
    <property type="entry name" value="KRINGLE DOMAIN-CONTAINING PROTEIN"/>
    <property type="match status" value="1"/>
</dbReference>
<dbReference type="GeneID" id="100370322"/>
<evidence type="ECO:0000259" key="7">
    <source>
        <dbReference type="PROSITE" id="PS50070"/>
    </source>
</evidence>
<keyword evidence="4 5" id="KW-0862">Zinc</keyword>
<dbReference type="PROSITE" id="PS50070">
    <property type="entry name" value="KRINGLE_2"/>
    <property type="match status" value="4"/>
</dbReference>
<dbReference type="InterPro" id="IPR024079">
    <property type="entry name" value="MetalloPept_cat_dom_sf"/>
</dbReference>
<keyword evidence="2 3" id="KW-1015">Disulfide bond</keyword>
<evidence type="ECO:0000256" key="6">
    <source>
        <dbReference type="SAM" id="MobiDB-lite"/>
    </source>
</evidence>
<dbReference type="InterPro" id="IPR038178">
    <property type="entry name" value="Kringle_sf"/>
</dbReference>
<dbReference type="InterPro" id="IPR000001">
    <property type="entry name" value="Kringle"/>
</dbReference>
<dbReference type="InterPro" id="IPR018056">
    <property type="entry name" value="Kringle_CS"/>
</dbReference>
<feature type="domain" description="Kringle" evidence="7">
    <location>
        <begin position="552"/>
        <end position="635"/>
    </location>
</feature>
<evidence type="ECO:0000313" key="9">
    <source>
        <dbReference type="Proteomes" id="UP000694865"/>
    </source>
</evidence>
<protein>
    <recommendedName>
        <fullName evidence="5">Metalloendopeptidase</fullName>
        <ecNumber evidence="5">3.4.24.-</ecNumber>
    </recommendedName>
</protein>
<comment type="caution">
    <text evidence="3">Lacks conserved residue(s) required for the propagation of feature annotation.</text>
</comment>
<dbReference type="PRINTS" id="PR00480">
    <property type="entry name" value="ASTACIN"/>
</dbReference>
<dbReference type="InterPro" id="IPR050759">
    <property type="entry name" value="Serine_protease_kringle"/>
</dbReference>
<keyword evidence="1 3" id="KW-0420">Kringle</keyword>
<dbReference type="Gene3D" id="2.40.20.10">
    <property type="entry name" value="Plasminogen Kringle 4"/>
    <property type="match status" value="4"/>
</dbReference>
<evidence type="ECO:0000256" key="5">
    <source>
        <dbReference type="RuleBase" id="RU361183"/>
    </source>
</evidence>
<dbReference type="CDD" id="cd04280">
    <property type="entry name" value="ZnMc_astacin_like"/>
    <property type="match status" value="1"/>
</dbReference>
<keyword evidence="9" id="KW-1185">Reference proteome</keyword>
<keyword evidence="4 5" id="KW-0645">Protease</keyword>
<keyword evidence="4 5" id="KW-0378">Hydrolase</keyword>
<evidence type="ECO:0000256" key="3">
    <source>
        <dbReference type="PROSITE-ProRule" id="PRU00121"/>
    </source>
</evidence>
<dbReference type="InterPro" id="IPR006026">
    <property type="entry name" value="Peptidase_Metallo"/>
</dbReference>
<dbReference type="CDD" id="cd00108">
    <property type="entry name" value="KR"/>
    <property type="match status" value="4"/>
</dbReference>
<dbReference type="PRINTS" id="PR00018">
    <property type="entry name" value="KRINGLE"/>
</dbReference>
<dbReference type="EC" id="3.4.24.-" evidence="5"/>
<feature type="binding site" evidence="4">
    <location>
        <position position="151"/>
    </location>
    <ligand>
        <name>Zn(2+)</name>
        <dbReference type="ChEBI" id="CHEBI:29105"/>
        <note>catalytic</note>
    </ligand>
</feature>
<evidence type="ECO:0000313" key="10">
    <source>
        <dbReference type="RefSeq" id="XP_006822661.1"/>
    </source>
</evidence>
<evidence type="ECO:0000256" key="1">
    <source>
        <dbReference type="ARBA" id="ARBA00022572"/>
    </source>
</evidence>
<feature type="domain" description="Kringle" evidence="7">
    <location>
        <begin position="382"/>
        <end position="460"/>
    </location>
</feature>
<keyword evidence="4 5" id="KW-0482">Metalloprotease</keyword>
<dbReference type="SUPFAM" id="SSF55486">
    <property type="entry name" value="Metalloproteases ('zincins'), catalytic domain"/>
    <property type="match status" value="1"/>
</dbReference>
<evidence type="ECO:0000259" key="8">
    <source>
        <dbReference type="PROSITE" id="PS51864"/>
    </source>
</evidence>
<dbReference type="InterPro" id="IPR013806">
    <property type="entry name" value="Kringle-like"/>
</dbReference>
<dbReference type="SMART" id="SM00235">
    <property type="entry name" value="ZnMc"/>
    <property type="match status" value="1"/>
</dbReference>
<dbReference type="Pfam" id="PF01400">
    <property type="entry name" value="Astacin"/>
    <property type="match status" value="1"/>
</dbReference>
<evidence type="ECO:0000256" key="4">
    <source>
        <dbReference type="PROSITE-ProRule" id="PRU01211"/>
    </source>
</evidence>
<feature type="disulfide bond" evidence="3">
    <location>
        <begin position="603"/>
        <end position="626"/>
    </location>
</feature>
<dbReference type="InterPro" id="IPR001506">
    <property type="entry name" value="Peptidase_M12A"/>
</dbReference>
<feature type="domain" description="Kringle" evidence="7">
    <location>
        <begin position="292"/>
        <end position="377"/>
    </location>
</feature>